<dbReference type="JaponicusDB" id="SJAG_03265">
    <property type="gene designation" value="lmb1"/>
</dbReference>
<dbReference type="Pfam" id="PF04791">
    <property type="entry name" value="LMBR1"/>
    <property type="match status" value="1"/>
</dbReference>
<organism evidence="7 9">
    <name type="scientific">Schizosaccharomyces japonicus (strain yFS275 / FY16936)</name>
    <name type="common">Fission yeast</name>
    <dbReference type="NCBI Taxonomy" id="402676"/>
    <lineage>
        <taxon>Eukaryota</taxon>
        <taxon>Fungi</taxon>
        <taxon>Dikarya</taxon>
        <taxon>Ascomycota</taxon>
        <taxon>Taphrinomycotina</taxon>
        <taxon>Schizosaccharomycetes</taxon>
        <taxon>Schizosaccharomycetales</taxon>
        <taxon>Schizosaccharomycetaceae</taxon>
        <taxon>Schizosaccharomyces</taxon>
    </lineage>
</organism>
<keyword evidence="4 6" id="KW-1133">Transmembrane helix</keyword>
<keyword evidence="9" id="KW-1185">Reference proteome</keyword>
<feature type="transmembrane region" description="Helical" evidence="6">
    <location>
        <begin position="137"/>
        <end position="158"/>
    </location>
</feature>
<evidence type="ECO:0000256" key="6">
    <source>
        <dbReference type="SAM" id="Phobius"/>
    </source>
</evidence>
<dbReference type="eggNOG" id="KOG2296">
    <property type="taxonomic scope" value="Eukaryota"/>
</dbReference>
<feature type="transmembrane region" description="Helical" evidence="6">
    <location>
        <begin position="65"/>
        <end position="85"/>
    </location>
</feature>
<feature type="transmembrane region" description="Helical" evidence="6">
    <location>
        <begin position="35"/>
        <end position="59"/>
    </location>
</feature>
<keyword evidence="3 6" id="KW-0812">Transmembrane</keyword>
<name>B6K3S4_SCHJY</name>
<keyword evidence="5 6" id="KW-0472">Membrane</keyword>
<comment type="similarity">
    <text evidence="2">Belongs to the LIMR family.</text>
</comment>
<feature type="transmembrane region" description="Helical" evidence="6">
    <location>
        <begin position="297"/>
        <end position="317"/>
    </location>
</feature>
<evidence type="ECO:0000256" key="1">
    <source>
        <dbReference type="ARBA" id="ARBA00004141"/>
    </source>
</evidence>
<feature type="transmembrane region" description="Helical" evidence="6">
    <location>
        <begin position="337"/>
        <end position="359"/>
    </location>
</feature>
<protein>
    <submittedName>
        <fullName evidence="7">LMBR1-like membrane protein</fullName>
    </submittedName>
</protein>
<evidence type="ECO:0000256" key="4">
    <source>
        <dbReference type="ARBA" id="ARBA00022989"/>
    </source>
</evidence>
<feature type="transmembrane region" description="Helical" evidence="6">
    <location>
        <begin position="106"/>
        <end position="125"/>
    </location>
</feature>
<dbReference type="RefSeq" id="XP_002174424.2">
    <property type="nucleotide sequence ID" value="XM_002174388.2"/>
</dbReference>
<dbReference type="GeneID" id="7052434"/>
<dbReference type="GO" id="GO:0016020">
    <property type="term" value="C:membrane"/>
    <property type="evidence" value="ECO:0000318"/>
    <property type="project" value="GO_Central"/>
</dbReference>
<feature type="transmembrane region" description="Helical" evidence="6">
    <location>
        <begin position="431"/>
        <end position="451"/>
    </location>
</feature>
<evidence type="ECO:0000313" key="9">
    <source>
        <dbReference type="Proteomes" id="UP000001744"/>
    </source>
</evidence>
<dbReference type="PANTHER" id="PTHR21355:SF0">
    <property type="entry name" value="G-PROTEIN COUPLED RECEPTOR-ASSOCIATED PROTEIN LMBRD2"/>
    <property type="match status" value="1"/>
</dbReference>
<dbReference type="VEuPathDB" id="FungiDB:SJAG_03265"/>
<dbReference type="STRING" id="402676.B6K3S4"/>
<gene>
    <name evidence="8" type="primary">lmb1</name>
    <name evidence="7" type="ORF">SJAG_03265</name>
</gene>
<dbReference type="InterPro" id="IPR051584">
    <property type="entry name" value="GPCR-associated_LMBR1"/>
</dbReference>
<reference evidence="7 9" key="1">
    <citation type="journal article" date="2011" name="Science">
        <title>Comparative functional genomics of the fission yeasts.</title>
        <authorList>
            <person name="Rhind N."/>
            <person name="Chen Z."/>
            <person name="Yassour M."/>
            <person name="Thompson D.A."/>
            <person name="Haas B.J."/>
            <person name="Habib N."/>
            <person name="Wapinski I."/>
            <person name="Roy S."/>
            <person name="Lin M.F."/>
            <person name="Heiman D.I."/>
            <person name="Young S.K."/>
            <person name="Furuya K."/>
            <person name="Guo Y."/>
            <person name="Pidoux A."/>
            <person name="Chen H.M."/>
            <person name="Robbertse B."/>
            <person name="Goldberg J.M."/>
            <person name="Aoki K."/>
            <person name="Bayne E.H."/>
            <person name="Berlin A.M."/>
            <person name="Desjardins C.A."/>
            <person name="Dobbs E."/>
            <person name="Dukaj L."/>
            <person name="Fan L."/>
            <person name="FitzGerald M.G."/>
            <person name="French C."/>
            <person name="Gujja S."/>
            <person name="Hansen K."/>
            <person name="Keifenheim D."/>
            <person name="Levin J.Z."/>
            <person name="Mosher R.A."/>
            <person name="Mueller C.A."/>
            <person name="Pfiffner J."/>
            <person name="Priest M."/>
            <person name="Russ C."/>
            <person name="Smialowska A."/>
            <person name="Swoboda P."/>
            <person name="Sykes S.M."/>
            <person name="Vaughn M."/>
            <person name="Vengrova S."/>
            <person name="Yoder R."/>
            <person name="Zeng Q."/>
            <person name="Allshire R."/>
            <person name="Baulcombe D."/>
            <person name="Birren B.W."/>
            <person name="Brown W."/>
            <person name="Ekwall K."/>
            <person name="Kellis M."/>
            <person name="Leatherwood J."/>
            <person name="Levin H."/>
            <person name="Margalit H."/>
            <person name="Martienssen R."/>
            <person name="Nieduszynski C.A."/>
            <person name="Spatafora J.W."/>
            <person name="Friedman N."/>
            <person name="Dalgaard J.Z."/>
            <person name="Baumann P."/>
            <person name="Niki H."/>
            <person name="Regev A."/>
            <person name="Nusbaum C."/>
        </authorList>
    </citation>
    <scope>NUCLEOTIDE SEQUENCE [LARGE SCALE GENOMIC DNA]</scope>
    <source>
        <strain evidence="9">yFS275 / FY16936</strain>
    </source>
</reference>
<evidence type="ECO:0000313" key="8">
    <source>
        <dbReference type="JaponicusDB" id="SJAG_03265"/>
    </source>
</evidence>
<evidence type="ECO:0000256" key="5">
    <source>
        <dbReference type="ARBA" id="ARBA00023136"/>
    </source>
</evidence>
<dbReference type="OMA" id="RMAQLEC"/>
<dbReference type="OrthoDB" id="203099at2759"/>
<dbReference type="Proteomes" id="UP000001744">
    <property type="component" value="Unassembled WGS sequence"/>
</dbReference>
<feature type="transmembrane region" description="Helical" evidence="6">
    <location>
        <begin position="6"/>
        <end position="23"/>
    </location>
</feature>
<proteinExistence type="inferred from homology"/>
<sequence>MLYQLLAVGAPALFVFFWLLRLTRIRDLAPVVGTVVFVGFYVPFFMFFVLPIDVVWTVPSLVWRITYWTSFVLTWFFVPFIQEYVASPFKTPRMKIRDSIHSNLKYSALLSVITLVMLVYLRFVLRSMTFKGFTNLIISLTYFYGLIFAIFLLGHGLVTVPRDCWRRAFLSKRMAQLECYAVKVYDKIQDRMDELSDLSNATPGTGFDRSTFHQSDFSHTHLSDSEAVTAEVADASLRLHPLKIQWNETVREYAKLKALQTCREKHSYWLRLPPGSFRTHPLLDYVLYSYVYPLLRLILAVIFGALSVLVVVSELFLGSKYSVTGIVLEKAATISPMFHLLATAVVFWYMCMCTCSSLLRSRSSFNYLTALLPKQATHPLALLAFLVQSCRLVIPLSYNFVSLQFSQTRFHLLFGNSIDLLPLGYYISKRYPMIVLLPVFSSIFSLHRLFYRAAYSLYLSRDRSDGSSLNTQETEDEEDDFLNEYSSSAMAEGRALLQRAMEEQNFIPPRNRYSTYHD</sequence>
<evidence type="ECO:0000256" key="3">
    <source>
        <dbReference type="ARBA" id="ARBA00022692"/>
    </source>
</evidence>
<dbReference type="AlphaFoldDB" id="B6K3S4"/>
<comment type="subcellular location">
    <subcellularLocation>
        <location evidence="1">Membrane</location>
        <topology evidence="1">Multi-pass membrane protein</topology>
    </subcellularLocation>
</comment>
<feature type="transmembrane region" description="Helical" evidence="6">
    <location>
        <begin position="380"/>
        <end position="401"/>
    </location>
</feature>
<evidence type="ECO:0000313" key="7">
    <source>
        <dbReference type="EMBL" id="EEB08131.2"/>
    </source>
</evidence>
<evidence type="ECO:0000256" key="2">
    <source>
        <dbReference type="ARBA" id="ARBA00010487"/>
    </source>
</evidence>
<accession>B6K3S4</accession>
<dbReference type="EMBL" id="KE651167">
    <property type="protein sequence ID" value="EEB08131.2"/>
    <property type="molecule type" value="Genomic_DNA"/>
</dbReference>
<dbReference type="HOGENOM" id="CLU_546474_0_0_1"/>
<dbReference type="PANTHER" id="PTHR21355">
    <property type="entry name" value="G-PROTEIN COUPLED RECEPTOR-ASSOCIATED PROTEIN LMBRD2"/>
    <property type="match status" value="1"/>
</dbReference>
<dbReference type="InterPro" id="IPR006876">
    <property type="entry name" value="LMBR1-like_membr_prot"/>
</dbReference>